<dbReference type="InterPro" id="IPR004245">
    <property type="entry name" value="DUF229"/>
</dbReference>
<dbReference type="GO" id="GO:0005615">
    <property type="term" value="C:extracellular space"/>
    <property type="evidence" value="ECO:0007669"/>
    <property type="project" value="TreeGrafter"/>
</dbReference>
<protein>
    <submittedName>
        <fullName evidence="1">Sulfatase domain-containing protein</fullName>
    </submittedName>
</protein>
<evidence type="ECO:0000313" key="1">
    <source>
        <dbReference type="WBParaSite" id="HDID_0000944001-mRNA-1"/>
    </source>
</evidence>
<dbReference type="CDD" id="cd16021">
    <property type="entry name" value="ALP_like"/>
    <property type="match status" value="1"/>
</dbReference>
<name>A0A0R3SV63_HYMDI</name>
<dbReference type="InterPro" id="IPR017850">
    <property type="entry name" value="Alkaline_phosphatase_core_sf"/>
</dbReference>
<accession>A0A0R3SV63</accession>
<dbReference type="SUPFAM" id="SSF53649">
    <property type="entry name" value="Alkaline phosphatase-like"/>
    <property type="match status" value="1"/>
</dbReference>
<proteinExistence type="predicted"/>
<organism evidence="1">
    <name type="scientific">Hymenolepis diminuta</name>
    <name type="common">Rat tapeworm</name>
    <dbReference type="NCBI Taxonomy" id="6216"/>
    <lineage>
        <taxon>Eukaryota</taxon>
        <taxon>Metazoa</taxon>
        <taxon>Spiralia</taxon>
        <taxon>Lophotrochozoa</taxon>
        <taxon>Platyhelminthes</taxon>
        <taxon>Cestoda</taxon>
        <taxon>Eucestoda</taxon>
        <taxon>Cyclophyllidea</taxon>
        <taxon>Hymenolepididae</taxon>
        <taxon>Hymenolepis</taxon>
    </lineage>
</organism>
<dbReference type="AlphaFoldDB" id="A0A0R3SV63"/>
<dbReference type="Pfam" id="PF02995">
    <property type="entry name" value="DUF229"/>
    <property type="match status" value="1"/>
</dbReference>
<dbReference type="PANTHER" id="PTHR10974:SF1">
    <property type="entry name" value="FI08016P-RELATED"/>
    <property type="match status" value="1"/>
</dbReference>
<reference evidence="1" key="1">
    <citation type="submission" date="2017-02" db="UniProtKB">
        <authorList>
            <consortium name="WormBaseParasite"/>
        </authorList>
    </citation>
    <scope>IDENTIFICATION</scope>
</reference>
<sequence length="635" mass="72388">LTQFFNKSSNEVNCNANGLRFTIEKPRENVAVDAILPKRAWLDHGFLKIEPEHDRYKCDAFPIFPLDEYRSVYGDPFIDVKSGQLLPRSQIMLLCQPRSNGSKWDADLLLIKRRFYLCGSDPVIQTNFTANNSAVNVLLLGIDSLSRLSWHRYLPKTVDKFAKLAESRGTIFKKYHVVGDGTTSNLLAILTGHFEEELPESRRFEMKLLGGQGGLMESQISGDKEYKGSMESPLDKFPWIWNEYKQKAGYATHFIEDTPNWGTFQYRLQGFGNLKPPVDSYGRPCMVAAAYDEKYYGKQLGCTASTPTHLVLLESFREFMYANSHLPRFSLTFLSEMIHEEPSEARRVDSDVLNLLEEIDKEDERGWGPLANTVIILFSDHGPRIGKARLSLQGKFEERLPMLGILFPRKLAQEWPEAVAALQSNTDRLCSPFDLHATLKHILTHSDHHNTRSRSLLTPIPWQRTCNEAGIARHWCTCAQWVTLEPNLAGDWSNEVMRAASLTLESINSATVVLKTSGIRLVGLCEKLKLDRIVSAELSRLPHDVVRFRGSADRDGRIPLFDKFDIQPASSALRLHLKVQPKDAHFEVVLHRDSGSGEFEAPRLENIQRLDRYESHAKCLDSQTWIHARRFCICR</sequence>
<dbReference type="Gene3D" id="3.40.720.10">
    <property type="entry name" value="Alkaline Phosphatase, subunit A"/>
    <property type="match status" value="1"/>
</dbReference>
<dbReference type="WBParaSite" id="HDID_0000944001-mRNA-1">
    <property type="protein sequence ID" value="HDID_0000944001-mRNA-1"/>
    <property type="gene ID" value="HDID_0000944001"/>
</dbReference>
<dbReference type="STRING" id="6216.A0A0R3SV63"/>
<dbReference type="PANTHER" id="PTHR10974">
    <property type="entry name" value="FI08016P-RELATED"/>
    <property type="match status" value="1"/>
</dbReference>